<evidence type="ECO:0000256" key="2">
    <source>
        <dbReference type="ARBA" id="ARBA00022649"/>
    </source>
</evidence>
<dbReference type="STRING" id="1423763.FC46_GL000454"/>
<dbReference type="Pfam" id="PF06769">
    <property type="entry name" value="YoeB_toxin"/>
    <property type="match status" value="1"/>
</dbReference>
<keyword evidence="2" id="KW-1277">Toxin-antitoxin system</keyword>
<dbReference type="GO" id="GO:0006401">
    <property type="term" value="P:RNA catabolic process"/>
    <property type="evidence" value="ECO:0007669"/>
    <property type="project" value="InterPro"/>
</dbReference>
<keyword evidence="9" id="KW-1185">Reference proteome</keyword>
<evidence type="ECO:0000256" key="3">
    <source>
        <dbReference type="ARBA" id="ARBA00022722"/>
    </source>
</evidence>
<sequence>MKVGMIIFIGKNKVIRKKKKINKLIKDMKRHPFEGIGKPERLLDNLSGLWSRKIDSKDRIIYAVSDGSIIAYSCKDNYGDH</sequence>
<keyword evidence="3" id="KW-0540">Nuclease</keyword>
<organism evidence="8 9">
    <name type="scientific">Lactobacillus kalixensis DSM 16043</name>
    <dbReference type="NCBI Taxonomy" id="1423763"/>
    <lineage>
        <taxon>Bacteria</taxon>
        <taxon>Bacillati</taxon>
        <taxon>Bacillota</taxon>
        <taxon>Bacilli</taxon>
        <taxon>Lactobacillales</taxon>
        <taxon>Lactobacillaceae</taxon>
        <taxon>Lactobacillus</taxon>
    </lineage>
</organism>
<dbReference type="InterPro" id="IPR009614">
    <property type="entry name" value="YoeB_toxin"/>
</dbReference>
<evidence type="ECO:0000256" key="1">
    <source>
        <dbReference type="ARBA" id="ARBA00008172"/>
    </source>
</evidence>
<dbReference type="Gene3D" id="3.30.2310.20">
    <property type="entry name" value="RelE-like"/>
    <property type="match status" value="1"/>
</dbReference>
<gene>
    <name evidence="8" type="ORF">FC46_GL000454</name>
</gene>
<dbReference type="NCBIfam" id="TIGR02116">
    <property type="entry name" value="toxin_Txe_YoeB"/>
    <property type="match status" value="1"/>
</dbReference>
<dbReference type="GO" id="GO:0016787">
    <property type="term" value="F:hydrolase activity"/>
    <property type="evidence" value="ECO:0007669"/>
    <property type="project" value="UniProtKB-KW"/>
</dbReference>
<comment type="similarity">
    <text evidence="1">Belongs to the YoeB family.</text>
</comment>
<protein>
    <recommendedName>
        <fullName evidence="7">Endoribonuclease YoeB</fullName>
    </recommendedName>
    <alternativeName>
        <fullName evidence="6">Putative mRNA interferase YoeB</fullName>
    </alternativeName>
</protein>
<dbReference type="EMBL" id="AZFM01000016">
    <property type="protein sequence ID" value="KRL89957.1"/>
    <property type="molecule type" value="Genomic_DNA"/>
</dbReference>
<evidence type="ECO:0000256" key="5">
    <source>
        <dbReference type="ARBA" id="ARBA00022801"/>
    </source>
</evidence>
<evidence type="ECO:0000256" key="7">
    <source>
        <dbReference type="ARBA" id="ARBA00050056"/>
    </source>
</evidence>
<dbReference type="InterPro" id="IPR035093">
    <property type="entry name" value="RelE/ParE_toxin_dom_sf"/>
</dbReference>
<keyword evidence="5" id="KW-0378">Hydrolase</keyword>
<name>A0A0R1UGP5_9LACO</name>
<dbReference type="SUPFAM" id="SSF143011">
    <property type="entry name" value="RelE-like"/>
    <property type="match status" value="1"/>
</dbReference>
<dbReference type="PATRIC" id="fig|1423763.3.peg.458"/>
<accession>A0A0R1UGP5</accession>
<dbReference type="PANTHER" id="PTHR38039">
    <property type="entry name" value="TOXIN YOEB"/>
    <property type="match status" value="1"/>
</dbReference>
<dbReference type="PANTHER" id="PTHR38039:SF1">
    <property type="entry name" value="TOXIN YOEB"/>
    <property type="match status" value="1"/>
</dbReference>
<evidence type="ECO:0000256" key="6">
    <source>
        <dbReference type="ARBA" id="ARBA00030388"/>
    </source>
</evidence>
<evidence type="ECO:0000256" key="4">
    <source>
        <dbReference type="ARBA" id="ARBA00022759"/>
    </source>
</evidence>
<evidence type="ECO:0000313" key="9">
    <source>
        <dbReference type="Proteomes" id="UP000051036"/>
    </source>
</evidence>
<dbReference type="GO" id="GO:0004519">
    <property type="term" value="F:endonuclease activity"/>
    <property type="evidence" value="ECO:0007669"/>
    <property type="project" value="UniProtKB-KW"/>
</dbReference>
<dbReference type="Proteomes" id="UP000051036">
    <property type="component" value="Unassembled WGS sequence"/>
</dbReference>
<keyword evidence="4" id="KW-0255">Endonuclease</keyword>
<comment type="caution">
    <text evidence="8">The sequence shown here is derived from an EMBL/GenBank/DDBJ whole genome shotgun (WGS) entry which is preliminary data.</text>
</comment>
<proteinExistence type="inferred from homology"/>
<evidence type="ECO:0000313" key="8">
    <source>
        <dbReference type="EMBL" id="KRL89957.1"/>
    </source>
</evidence>
<reference evidence="8 9" key="1">
    <citation type="journal article" date="2015" name="Genome Announc.">
        <title>Expanding the biotechnology potential of lactobacilli through comparative genomics of 213 strains and associated genera.</title>
        <authorList>
            <person name="Sun Z."/>
            <person name="Harris H.M."/>
            <person name="McCann A."/>
            <person name="Guo C."/>
            <person name="Argimon S."/>
            <person name="Zhang W."/>
            <person name="Yang X."/>
            <person name="Jeffery I.B."/>
            <person name="Cooney J.C."/>
            <person name="Kagawa T.F."/>
            <person name="Liu W."/>
            <person name="Song Y."/>
            <person name="Salvetti E."/>
            <person name="Wrobel A."/>
            <person name="Rasinkangas P."/>
            <person name="Parkhill J."/>
            <person name="Rea M.C."/>
            <person name="O'Sullivan O."/>
            <person name="Ritari J."/>
            <person name="Douillard F.P."/>
            <person name="Paul Ross R."/>
            <person name="Yang R."/>
            <person name="Briner A.E."/>
            <person name="Felis G.E."/>
            <person name="de Vos W.M."/>
            <person name="Barrangou R."/>
            <person name="Klaenhammer T.R."/>
            <person name="Caufield P.W."/>
            <person name="Cui Y."/>
            <person name="Zhang H."/>
            <person name="O'Toole P.W."/>
        </authorList>
    </citation>
    <scope>NUCLEOTIDE SEQUENCE [LARGE SCALE GENOMIC DNA]</scope>
    <source>
        <strain evidence="8 9">DSM 16043</strain>
    </source>
</reference>
<dbReference type="AlphaFoldDB" id="A0A0R1UGP5"/>